<gene>
    <name evidence="2" type="ORF">KSV97_07680</name>
    <name evidence="3" type="ORF">KSW06_07555</name>
</gene>
<evidence type="ECO:0000313" key="2">
    <source>
        <dbReference type="EMBL" id="MBV3383097.1"/>
    </source>
</evidence>
<dbReference type="RefSeq" id="WP_217747869.1">
    <property type="nucleotide sequence ID" value="NZ_JAHOEB010000048.1"/>
</dbReference>
<proteinExistence type="predicted"/>
<evidence type="ECO:0000313" key="5">
    <source>
        <dbReference type="Proteomes" id="UP001197492"/>
    </source>
</evidence>
<dbReference type="EMBL" id="JAHOEL010000046">
    <property type="protein sequence ID" value="MBV3393107.1"/>
    <property type="molecule type" value="Genomic_DNA"/>
</dbReference>
<sequence length="188" mass="22026">MEKNLEIEYKMLLSEALFNQLMNDFKGHTYSQTNYYLTSIELSALRYSLRIREKEGYYEMTLKIPEKNGRLEHNLEITKEDLEMIQKGEIPDNEITRLLSNKGFNLNLIKQAYSLTTIRRDVPFNSGMLSLDENHYNGITDYELEFEVNDEEKGLKQFEELCQTYHLQYKGNCASKIARVLSTLKAGL</sequence>
<dbReference type="Pfam" id="PF01928">
    <property type="entry name" value="CYTH"/>
    <property type="match status" value="1"/>
</dbReference>
<dbReference type="PIRSF" id="PIRSF012526">
    <property type="entry name" value="CYTH_UCP012526"/>
    <property type="match status" value="1"/>
</dbReference>
<dbReference type="CDD" id="cd07762">
    <property type="entry name" value="CYTH-like_Pase_1"/>
    <property type="match status" value="1"/>
</dbReference>
<evidence type="ECO:0000313" key="3">
    <source>
        <dbReference type="EMBL" id="MBV3393107.1"/>
    </source>
</evidence>
<organism evidence="2 4">
    <name type="scientific">Catenibacterium mitsuokai</name>
    <dbReference type="NCBI Taxonomy" id="100886"/>
    <lineage>
        <taxon>Bacteria</taxon>
        <taxon>Bacillati</taxon>
        <taxon>Bacillota</taxon>
        <taxon>Erysipelotrichia</taxon>
        <taxon>Erysipelotrichales</taxon>
        <taxon>Coprobacillaceae</taxon>
        <taxon>Catenibacterium</taxon>
    </lineage>
</organism>
<name>A0AAW4MYR6_9FIRM</name>
<reference evidence="2 5" key="1">
    <citation type="submission" date="2021-06" db="EMBL/GenBank/DDBJ databases">
        <title>Collection of gut derived symbiotic bacterial strains cultured from healthy donors.</title>
        <authorList>
            <person name="Lin H."/>
            <person name="Littmann E."/>
            <person name="Pamer E.G."/>
        </authorList>
    </citation>
    <scope>NUCLEOTIDE SEQUENCE</scope>
    <source>
        <strain evidence="3 5">MSK.21.70</strain>
        <strain evidence="2">MSK.21.82</strain>
    </source>
</reference>
<dbReference type="SMART" id="SM01118">
    <property type="entry name" value="CYTH"/>
    <property type="match status" value="1"/>
</dbReference>
<dbReference type="AlphaFoldDB" id="A0AAW4MYR6"/>
<keyword evidence="5" id="KW-1185">Reference proteome</keyword>
<dbReference type="Proteomes" id="UP001197492">
    <property type="component" value="Unassembled WGS sequence"/>
</dbReference>
<accession>A0AAW4MYR6</accession>
<evidence type="ECO:0000313" key="4">
    <source>
        <dbReference type="Proteomes" id="UP001196408"/>
    </source>
</evidence>
<feature type="domain" description="CYTH" evidence="1">
    <location>
        <begin position="4"/>
        <end position="187"/>
    </location>
</feature>
<dbReference type="EMBL" id="JAHOEF010000048">
    <property type="protein sequence ID" value="MBV3383097.1"/>
    <property type="molecule type" value="Genomic_DNA"/>
</dbReference>
<dbReference type="InterPro" id="IPR009195">
    <property type="entry name" value="Uncharacterised_YjbK"/>
</dbReference>
<comment type="caution">
    <text evidence="2">The sequence shown here is derived from an EMBL/GenBank/DDBJ whole genome shotgun (WGS) entry which is preliminary data.</text>
</comment>
<dbReference type="PROSITE" id="PS51707">
    <property type="entry name" value="CYTH"/>
    <property type="match status" value="1"/>
</dbReference>
<dbReference type="Proteomes" id="UP001196408">
    <property type="component" value="Unassembled WGS sequence"/>
</dbReference>
<protein>
    <submittedName>
        <fullName evidence="2">CYTH domain-containing protein</fullName>
    </submittedName>
</protein>
<dbReference type="InterPro" id="IPR023577">
    <property type="entry name" value="CYTH_domain"/>
</dbReference>
<evidence type="ECO:0000259" key="1">
    <source>
        <dbReference type="PROSITE" id="PS51707"/>
    </source>
</evidence>